<gene>
    <name evidence="2" type="ORF">PHPALM_20637</name>
</gene>
<feature type="region of interest" description="Disordered" evidence="1">
    <location>
        <begin position="97"/>
        <end position="143"/>
    </location>
</feature>
<dbReference type="Proteomes" id="UP000237271">
    <property type="component" value="Unassembled WGS sequence"/>
</dbReference>
<evidence type="ECO:0000256" key="1">
    <source>
        <dbReference type="SAM" id="MobiDB-lite"/>
    </source>
</evidence>
<accession>A0A2P4XEE0</accession>
<comment type="caution">
    <text evidence="2">The sequence shown here is derived from an EMBL/GenBank/DDBJ whole genome shotgun (WGS) entry which is preliminary data.</text>
</comment>
<dbReference type="EMBL" id="NCKW01011259">
    <property type="protein sequence ID" value="POM63904.1"/>
    <property type="molecule type" value="Genomic_DNA"/>
</dbReference>
<name>A0A2P4XEE0_9STRA</name>
<organism evidence="2 3">
    <name type="scientific">Phytophthora palmivora</name>
    <dbReference type="NCBI Taxonomy" id="4796"/>
    <lineage>
        <taxon>Eukaryota</taxon>
        <taxon>Sar</taxon>
        <taxon>Stramenopiles</taxon>
        <taxon>Oomycota</taxon>
        <taxon>Peronosporomycetes</taxon>
        <taxon>Peronosporales</taxon>
        <taxon>Peronosporaceae</taxon>
        <taxon>Phytophthora</taxon>
    </lineage>
</organism>
<dbReference type="AlphaFoldDB" id="A0A2P4XEE0"/>
<evidence type="ECO:0000313" key="2">
    <source>
        <dbReference type="EMBL" id="POM63904.1"/>
    </source>
</evidence>
<evidence type="ECO:0000313" key="3">
    <source>
        <dbReference type="Proteomes" id="UP000237271"/>
    </source>
</evidence>
<keyword evidence="3" id="KW-1185">Reference proteome</keyword>
<protein>
    <submittedName>
        <fullName evidence="2">Uncharacterized protein</fullName>
    </submittedName>
</protein>
<dbReference type="OrthoDB" id="124635at2759"/>
<proteinExistence type="predicted"/>
<sequence>MGCAVDGCQEADELKRDPCSVCGKLTHHICAIGVFEGADSAPNERFCCLECVQVVYPNAGASTSAAASFRPDTSTYSRAPPPNIWAGSDFDFVPSRVLPGDDTTTTEERVSKRRKTSAASKTVKSKMKKAHSTKAGQPSPGVLLSTPTYPPASPVSELGVPLSVRYSRKAGTTDDVWDLYRDICILCCQAIQARTRTNSYIWEEALRNTNLASNVKDQIKAKHADHPLPVLAEMKTTQKAMDDVISAEVDVQTVLDLTGSEYTSDATAAATATGTTTASVVAVTTVPTNPSKRYFKANENTLNVLISKWLISKGFPYTACVCASFEDIMRANTDDRVLNGQFQLFCDLVGELLASEFQKACGLKFRNLMHHIWTNCEKVSITGASIAFIDSLWRFRFTAVMASVKNDGHHAPLVANVIAKSFKLKYDVDIKMMTRFTMSDTTPSAKNVADLIDTEQEDCSMHLLNLRISYDIGLKHNIQTVSVWNDSTVTWDKVVTKVTPGGSFDEGGDTPKQRNALRKIQLALSYPKLDPLTDNDVRVAYTCKLIRRSVVNYASFEAYFQSTKDPANAWAALTAKDWMLVVEIEAVTSFISSLALVETQSKNLVSSYMVVFRRLAETKLKSVKFDAMAMETPRSKDANESSHRRVVRMQQQFPMLGKLVSDGLCSSYKHASQR</sequence>
<feature type="compositionally biased region" description="Basic residues" evidence="1">
    <location>
        <begin position="123"/>
        <end position="132"/>
    </location>
</feature>
<reference evidence="2 3" key="1">
    <citation type="journal article" date="2017" name="Genome Biol. Evol.">
        <title>Phytophthora megakarya and P. palmivora, closely related causal agents of cacao black pod rot, underwent increases in genome sizes and gene numbers by different mechanisms.</title>
        <authorList>
            <person name="Ali S.S."/>
            <person name="Shao J."/>
            <person name="Lary D.J."/>
            <person name="Kronmiller B."/>
            <person name="Shen D."/>
            <person name="Strem M.D."/>
            <person name="Amoako-Attah I."/>
            <person name="Akrofi A.Y."/>
            <person name="Begoude B.A."/>
            <person name="Ten Hoopen G.M."/>
            <person name="Coulibaly K."/>
            <person name="Kebe B.I."/>
            <person name="Melnick R.L."/>
            <person name="Guiltinan M.J."/>
            <person name="Tyler B.M."/>
            <person name="Meinhardt L.W."/>
            <person name="Bailey B.A."/>
        </authorList>
    </citation>
    <scope>NUCLEOTIDE SEQUENCE [LARGE SCALE GENOMIC DNA]</scope>
    <source>
        <strain evidence="3">sbr112.9</strain>
    </source>
</reference>